<evidence type="ECO:0000256" key="5">
    <source>
        <dbReference type="ARBA" id="ARBA00038359"/>
    </source>
</evidence>
<dbReference type="InterPro" id="IPR049326">
    <property type="entry name" value="Rhodopsin_dom_fungi"/>
</dbReference>
<feature type="transmembrane region" description="Helical" evidence="6">
    <location>
        <begin position="13"/>
        <end position="35"/>
    </location>
</feature>
<feature type="transmembrane region" description="Helical" evidence="6">
    <location>
        <begin position="260"/>
        <end position="283"/>
    </location>
</feature>
<comment type="caution">
    <text evidence="8">The sequence shown here is derived from an EMBL/GenBank/DDBJ whole genome shotgun (WGS) entry which is preliminary data.</text>
</comment>
<dbReference type="InterPro" id="IPR052337">
    <property type="entry name" value="SAT4-like"/>
</dbReference>
<evidence type="ECO:0000313" key="8">
    <source>
        <dbReference type="EMBL" id="KAK4225248.1"/>
    </source>
</evidence>
<keyword evidence="2 6" id="KW-0812">Transmembrane</keyword>
<evidence type="ECO:0000256" key="3">
    <source>
        <dbReference type="ARBA" id="ARBA00022989"/>
    </source>
</evidence>
<evidence type="ECO:0000259" key="7">
    <source>
        <dbReference type="Pfam" id="PF20684"/>
    </source>
</evidence>
<feature type="transmembrane region" description="Helical" evidence="6">
    <location>
        <begin position="141"/>
        <end position="164"/>
    </location>
</feature>
<dbReference type="Proteomes" id="UP001301958">
    <property type="component" value="Unassembled WGS sequence"/>
</dbReference>
<reference evidence="8" key="2">
    <citation type="submission" date="2023-05" db="EMBL/GenBank/DDBJ databases">
        <authorList>
            <consortium name="Lawrence Berkeley National Laboratory"/>
            <person name="Steindorff A."/>
            <person name="Hensen N."/>
            <person name="Bonometti L."/>
            <person name="Westerberg I."/>
            <person name="Brannstrom I.O."/>
            <person name="Guillou S."/>
            <person name="Cros-Aarteil S."/>
            <person name="Calhoun S."/>
            <person name="Haridas S."/>
            <person name="Kuo A."/>
            <person name="Mondo S."/>
            <person name="Pangilinan J."/>
            <person name="Riley R."/>
            <person name="Labutti K."/>
            <person name="Andreopoulos B."/>
            <person name="Lipzen A."/>
            <person name="Chen C."/>
            <person name="Yanf M."/>
            <person name="Daum C."/>
            <person name="Ng V."/>
            <person name="Clum A."/>
            <person name="Ohm R."/>
            <person name="Martin F."/>
            <person name="Silar P."/>
            <person name="Natvig D."/>
            <person name="Lalanne C."/>
            <person name="Gautier V."/>
            <person name="Ament-Velasquez S.L."/>
            <person name="Kruys A."/>
            <person name="Hutchinson M.I."/>
            <person name="Powell A.J."/>
            <person name="Barry K."/>
            <person name="Miller A.N."/>
            <person name="Grigoriev I.V."/>
            <person name="Debuchy R."/>
            <person name="Gladieux P."/>
            <person name="Thoren M.H."/>
            <person name="Johannesson H."/>
        </authorList>
    </citation>
    <scope>NUCLEOTIDE SEQUENCE</scope>
    <source>
        <strain evidence="8">CBS 990.96</strain>
    </source>
</reference>
<reference evidence="8" key="1">
    <citation type="journal article" date="2023" name="Mol. Phylogenet. Evol.">
        <title>Genome-scale phylogeny and comparative genomics of the fungal order Sordariales.</title>
        <authorList>
            <person name="Hensen N."/>
            <person name="Bonometti L."/>
            <person name="Westerberg I."/>
            <person name="Brannstrom I.O."/>
            <person name="Guillou S."/>
            <person name="Cros-Aarteil S."/>
            <person name="Calhoun S."/>
            <person name="Haridas S."/>
            <person name="Kuo A."/>
            <person name="Mondo S."/>
            <person name="Pangilinan J."/>
            <person name="Riley R."/>
            <person name="LaButti K."/>
            <person name="Andreopoulos B."/>
            <person name="Lipzen A."/>
            <person name="Chen C."/>
            <person name="Yan M."/>
            <person name="Daum C."/>
            <person name="Ng V."/>
            <person name="Clum A."/>
            <person name="Steindorff A."/>
            <person name="Ohm R.A."/>
            <person name="Martin F."/>
            <person name="Silar P."/>
            <person name="Natvig D.O."/>
            <person name="Lalanne C."/>
            <person name="Gautier V."/>
            <person name="Ament-Velasquez S.L."/>
            <person name="Kruys A."/>
            <person name="Hutchinson M.I."/>
            <person name="Powell A.J."/>
            <person name="Barry K."/>
            <person name="Miller A.N."/>
            <person name="Grigoriev I.V."/>
            <person name="Debuchy R."/>
            <person name="Gladieux P."/>
            <person name="Hiltunen Thoren M."/>
            <person name="Johannesson H."/>
        </authorList>
    </citation>
    <scope>NUCLEOTIDE SEQUENCE</scope>
    <source>
        <strain evidence="8">CBS 990.96</strain>
    </source>
</reference>
<evidence type="ECO:0000256" key="4">
    <source>
        <dbReference type="ARBA" id="ARBA00023136"/>
    </source>
</evidence>
<dbReference type="GO" id="GO:0016020">
    <property type="term" value="C:membrane"/>
    <property type="evidence" value="ECO:0007669"/>
    <property type="project" value="UniProtKB-SubCell"/>
</dbReference>
<accession>A0AAN7BL73</accession>
<dbReference type="EMBL" id="MU865371">
    <property type="protein sequence ID" value="KAK4225248.1"/>
    <property type="molecule type" value="Genomic_DNA"/>
</dbReference>
<comment type="subcellular location">
    <subcellularLocation>
        <location evidence="1">Membrane</location>
        <topology evidence="1">Multi-pass membrane protein</topology>
    </subcellularLocation>
</comment>
<keyword evidence="9" id="KW-1185">Reference proteome</keyword>
<sequence>MTLEHNGRISKDVYLGTSGAFFAISIIACLVRFYIRIFHIREFGWDDGILLAGLITLIIGVSILFIITDVMYESDAFVFWDSPESPLAAIGDIGKFLDKTFWYRRLSAVGLTFCWLSICCVKFSFLAFFKRLIRQMPAMIRYWWFTVVYNFIVMLYGCATYWAACPYFDTKYALKIVECVDGPGLRLATAWAGAQMALDLAGDLFILVIPCILIYQIRVRLTQKIALGFTLCLTIVMVILTVVRIAGLQYKGKLDSIWETYFILVPAEIGLTLVAATAFRALYISKSKNRKHSHDTITTFNWYTRAKSSLKHMVGRVTGKSSNNSNGSAAFEHIDMGNGQFIKQEIPRGTITGVQTFIDKNGRTVYMTNKQVTQNTTTLSTMYSTDTTVYDRDGQSV</sequence>
<organism evidence="8 9">
    <name type="scientific">Podospora fimiseda</name>
    <dbReference type="NCBI Taxonomy" id="252190"/>
    <lineage>
        <taxon>Eukaryota</taxon>
        <taxon>Fungi</taxon>
        <taxon>Dikarya</taxon>
        <taxon>Ascomycota</taxon>
        <taxon>Pezizomycotina</taxon>
        <taxon>Sordariomycetes</taxon>
        <taxon>Sordariomycetidae</taxon>
        <taxon>Sordariales</taxon>
        <taxon>Podosporaceae</taxon>
        <taxon>Podospora</taxon>
    </lineage>
</organism>
<protein>
    <recommendedName>
        <fullName evidence="7">Rhodopsin domain-containing protein</fullName>
    </recommendedName>
</protein>
<dbReference type="Pfam" id="PF20684">
    <property type="entry name" value="Fung_rhodopsin"/>
    <property type="match status" value="1"/>
</dbReference>
<dbReference type="AlphaFoldDB" id="A0AAN7BL73"/>
<feature type="transmembrane region" description="Helical" evidence="6">
    <location>
        <begin position="227"/>
        <end position="248"/>
    </location>
</feature>
<feature type="domain" description="Rhodopsin" evidence="7">
    <location>
        <begin position="31"/>
        <end position="264"/>
    </location>
</feature>
<dbReference type="PANTHER" id="PTHR33048">
    <property type="entry name" value="PTH11-LIKE INTEGRAL MEMBRANE PROTEIN (AFU_ORTHOLOGUE AFUA_5G11245)"/>
    <property type="match status" value="1"/>
</dbReference>
<evidence type="ECO:0000256" key="2">
    <source>
        <dbReference type="ARBA" id="ARBA00022692"/>
    </source>
</evidence>
<evidence type="ECO:0000313" key="9">
    <source>
        <dbReference type="Proteomes" id="UP001301958"/>
    </source>
</evidence>
<feature type="transmembrane region" description="Helical" evidence="6">
    <location>
        <begin position="106"/>
        <end position="129"/>
    </location>
</feature>
<comment type="similarity">
    <text evidence="5">Belongs to the SAT4 family.</text>
</comment>
<keyword evidence="4 6" id="KW-0472">Membrane</keyword>
<evidence type="ECO:0000256" key="6">
    <source>
        <dbReference type="SAM" id="Phobius"/>
    </source>
</evidence>
<feature type="transmembrane region" description="Helical" evidence="6">
    <location>
        <begin position="47"/>
        <end position="67"/>
    </location>
</feature>
<name>A0AAN7BL73_9PEZI</name>
<keyword evidence="3 6" id="KW-1133">Transmembrane helix</keyword>
<gene>
    <name evidence="8" type="ORF">QBC38DRAFT_483440</name>
</gene>
<proteinExistence type="inferred from homology"/>
<feature type="transmembrane region" description="Helical" evidence="6">
    <location>
        <begin position="190"/>
        <end position="215"/>
    </location>
</feature>
<dbReference type="PANTHER" id="PTHR33048:SF92">
    <property type="entry name" value="INTEGRAL MEMBRANE PROTEIN"/>
    <property type="match status" value="1"/>
</dbReference>
<evidence type="ECO:0000256" key="1">
    <source>
        <dbReference type="ARBA" id="ARBA00004141"/>
    </source>
</evidence>